<evidence type="ECO:0000256" key="1">
    <source>
        <dbReference type="SAM" id="Phobius"/>
    </source>
</evidence>
<name>A0A9P4YTP2_9HYPO</name>
<keyword evidence="1" id="KW-0472">Membrane</keyword>
<dbReference type="RefSeq" id="XP_035320522.1">
    <property type="nucleotide sequence ID" value="XM_035463691.1"/>
</dbReference>
<comment type="caution">
    <text evidence="2">The sequence shown here is derived from an EMBL/GenBank/DDBJ whole genome shotgun (WGS) entry which is preliminary data.</text>
</comment>
<keyword evidence="3" id="KW-1185">Reference proteome</keyword>
<sequence length="177" mass="18650">MSSKPAFSTDSTTTTTAPTSINANVTDKANAAISYAQRSFDRVVPPPSRERAYSTASTYASERPIFFTLIVTLLVVSSFFTIAFAVFALSILSLALGAALLFSLFWMGVALAFIVPVLLAALLASVIVWAWLVGGFLVARWLYIRVPLVAGAATGRISGNSGTTDGQPAPKFTGGSF</sequence>
<dbReference type="AlphaFoldDB" id="A0A9P4YTP2"/>
<organism evidence="2 3">
    <name type="scientific">Geosmithia morbida</name>
    <dbReference type="NCBI Taxonomy" id="1094350"/>
    <lineage>
        <taxon>Eukaryota</taxon>
        <taxon>Fungi</taxon>
        <taxon>Dikarya</taxon>
        <taxon>Ascomycota</taxon>
        <taxon>Pezizomycotina</taxon>
        <taxon>Sordariomycetes</taxon>
        <taxon>Hypocreomycetidae</taxon>
        <taxon>Hypocreales</taxon>
        <taxon>Bionectriaceae</taxon>
        <taxon>Geosmithia</taxon>
    </lineage>
</organism>
<evidence type="ECO:0000313" key="3">
    <source>
        <dbReference type="Proteomes" id="UP000749293"/>
    </source>
</evidence>
<proteinExistence type="predicted"/>
<keyword evidence="1" id="KW-1133">Transmembrane helix</keyword>
<protein>
    <submittedName>
        <fullName evidence="2">Uncharacterized protein</fullName>
    </submittedName>
</protein>
<accession>A0A9P4YTP2</accession>
<feature type="transmembrane region" description="Helical" evidence="1">
    <location>
        <begin position="121"/>
        <end position="143"/>
    </location>
</feature>
<keyword evidence="1" id="KW-0812">Transmembrane</keyword>
<dbReference type="OrthoDB" id="3928876at2759"/>
<dbReference type="GeneID" id="55967940"/>
<dbReference type="Proteomes" id="UP000749293">
    <property type="component" value="Unassembled WGS sequence"/>
</dbReference>
<evidence type="ECO:0000313" key="2">
    <source>
        <dbReference type="EMBL" id="KAF4121870.1"/>
    </source>
</evidence>
<reference evidence="2" key="1">
    <citation type="submission" date="2020-03" db="EMBL/GenBank/DDBJ databases">
        <title>Site-based positive gene gene selection in Geosmithia morbida across the United States reveals a broad range of putative effectors and factors for local host and environmental adapation.</title>
        <authorList>
            <person name="Onufrak A."/>
            <person name="Murdoch R.W."/>
            <person name="Gazis R."/>
            <person name="Huff M."/>
            <person name="Staton M."/>
            <person name="Klingeman W."/>
            <person name="Hadziabdic D."/>
        </authorList>
    </citation>
    <scope>NUCLEOTIDE SEQUENCE</scope>
    <source>
        <strain evidence="2">1262</strain>
    </source>
</reference>
<gene>
    <name evidence="2" type="ORF">GMORB2_1710</name>
</gene>
<dbReference type="EMBL" id="JAANYQ010000011">
    <property type="protein sequence ID" value="KAF4121870.1"/>
    <property type="molecule type" value="Genomic_DNA"/>
</dbReference>
<dbReference type="Pfam" id="PF16015">
    <property type="entry name" value="Promethin"/>
    <property type="match status" value="1"/>
</dbReference>
<feature type="transmembrane region" description="Helical" evidence="1">
    <location>
        <begin position="94"/>
        <end position="115"/>
    </location>
</feature>
<feature type="transmembrane region" description="Helical" evidence="1">
    <location>
        <begin position="65"/>
        <end position="87"/>
    </location>
</feature>